<feature type="signal peptide" evidence="8">
    <location>
        <begin position="1"/>
        <end position="22"/>
    </location>
</feature>
<dbReference type="InterPro" id="IPR029044">
    <property type="entry name" value="Nucleotide-diphossugar_trans"/>
</dbReference>
<dbReference type="Gene3D" id="3.90.550.10">
    <property type="entry name" value="Spore Coat Polysaccharide Biosynthesis Protein SpsA, Chain A"/>
    <property type="match status" value="1"/>
</dbReference>
<reference evidence="9" key="1">
    <citation type="submission" date="2021-01" db="EMBL/GenBank/DDBJ databases">
        <authorList>
            <person name="Corre E."/>
            <person name="Pelletier E."/>
            <person name="Niang G."/>
            <person name="Scheremetjew M."/>
            <person name="Finn R."/>
            <person name="Kale V."/>
            <person name="Holt S."/>
            <person name="Cochrane G."/>
            <person name="Meng A."/>
            <person name="Brown T."/>
            <person name="Cohen L."/>
        </authorList>
    </citation>
    <scope>NUCLEOTIDE SEQUENCE</scope>
    <source>
        <strain evidence="9">CCMP1510</strain>
    </source>
</reference>
<dbReference type="GO" id="GO:0003977">
    <property type="term" value="F:UDP-N-acetylglucosamine diphosphorylase activity"/>
    <property type="evidence" value="ECO:0007669"/>
    <property type="project" value="TreeGrafter"/>
</dbReference>
<evidence type="ECO:0000256" key="4">
    <source>
        <dbReference type="ARBA" id="ARBA00022695"/>
    </source>
</evidence>
<evidence type="ECO:0000256" key="3">
    <source>
        <dbReference type="ARBA" id="ARBA00022679"/>
    </source>
</evidence>
<dbReference type="InterPro" id="IPR002618">
    <property type="entry name" value="UDPGP_fam"/>
</dbReference>
<name>A0A7S3JVQ2_9STRA</name>
<dbReference type="GO" id="GO:0006048">
    <property type="term" value="P:UDP-N-acetylglucosamine biosynthetic process"/>
    <property type="evidence" value="ECO:0007669"/>
    <property type="project" value="TreeGrafter"/>
</dbReference>
<evidence type="ECO:0000256" key="7">
    <source>
        <dbReference type="ARBA" id="ARBA00048259"/>
    </source>
</evidence>
<dbReference type="PANTHER" id="PTHR11952">
    <property type="entry name" value="UDP- GLUCOSE PYROPHOSPHORYLASE"/>
    <property type="match status" value="1"/>
</dbReference>
<sequence length="674" mass="73381">MSMQCFLNSLIYVLVVSHGSKAFHGTTLLATANRDTSSVRTSVKSAATSEAEMTKSLEELIGLKNLMLLNKDEQTILELLVEKKGQQHLVADWPEAGIEDDEKKNFVQSLVRLDTSYVGGLGAYIDKARALLASSAAGKNPFADLDAELPEGESLGDSSEESFMNAEAEGLKAARRGVGFILVAGGLGERLGYQGIKLELPVDGLSGRTFLDMYREYIAALSARIGKILPLAIMTSDDTDARTRELIAEKDIQGCQVEIIKQDKVVALSDGDARIALDGKYKIATKPHGHGDVHSLMRSSGLARQWLDDYGLEYLFFFQDTNALVLHTVLPSLGVAQKRDFSMNSVCVPRRAGEAAGAIAKLVKKDEPPLVINVEYNQLDPLLKAGNGQGDINDPKSGFSPFPGNANVLVMKLKDYVQTIEGKDRGVVDEFVNPKYADETKTKFKKPTRLECMMQDYPILLRREVPSAKVGFTTFDRWIAFSPAKNDLVTARKLSAAGEPPSAAASTEFDVYKAHAIKALLYDKEDASYQTLGGISGLYAGPRLIFGPFFALTVSDLRTKISQPHKCHLDPNTALYLDGSNIKIDSITLKGDAAAIIINTRNDASLLIKDLVLEADEGLIFKDIPDDELSNAKPSDSIRGYITVNKPTLTINIDRPGTFLLTGTGQLSELEPDL</sequence>
<evidence type="ECO:0000256" key="8">
    <source>
        <dbReference type="SAM" id="SignalP"/>
    </source>
</evidence>
<evidence type="ECO:0000313" key="9">
    <source>
        <dbReference type="EMBL" id="CAE0366587.1"/>
    </source>
</evidence>
<dbReference type="Gene3D" id="2.160.10.30">
    <property type="match status" value="1"/>
</dbReference>
<dbReference type="AlphaFoldDB" id="A0A7S3JVQ2"/>
<comment type="similarity">
    <text evidence="5">Belongs to the USP family.</text>
</comment>
<gene>
    <name evidence="9" type="ORF">ALAG00032_LOCUS7334</name>
</gene>
<evidence type="ECO:0000256" key="6">
    <source>
        <dbReference type="ARBA" id="ARBA00039080"/>
    </source>
</evidence>
<comment type="cofactor">
    <cofactor evidence="2">
        <name>Mg(2+)</name>
        <dbReference type="ChEBI" id="CHEBI:18420"/>
    </cofactor>
</comment>
<comment type="catalytic activity">
    <reaction evidence="7">
        <text>a monosaccharide 1-phosphate + UTP + H(+) = a UDP-monosaccharide + diphosphate</text>
        <dbReference type="Rhea" id="RHEA:13205"/>
        <dbReference type="ChEBI" id="CHEBI:15378"/>
        <dbReference type="ChEBI" id="CHEBI:33019"/>
        <dbReference type="ChEBI" id="CHEBI:46398"/>
        <dbReference type="ChEBI" id="CHEBI:140358"/>
        <dbReference type="ChEBI" id="CHEBI:140359"/>
        <dbReference type="EC" id="2.7.7.64"/>
    </reaction>
</comment>
<evidence type="ECO:0000256" key="2">
    <source>
        <dbReference type="ARBA" id="ARBA00001946"/>
    </source>
</evidence>
<protein>
    <recommendedName>
        <fullName evidence="6">UTP-monosaccharide-1-phosphate uridylyltransferase</fullName>
        <ecNumber evidence="6">2.7.7.64</ecNumber>
    </recommendedName>
</protein>
<accession>A0A7S3JVQ2</accession>
<dbReference type="EMBL" id="HBIJ01010692">
    <property type="protein sequence ID" value="CAE0366587.1"/>
    <property type="molecule type" value="Transcribed_RNA"/>
</dbReference>
<dbReference type="InterPro" id="IPR039741">
    <property type="entry name" value="UDP-sugar_pyrophosphorylase"/>
</dbReference>
<evidence type="ECO:0000256" key="1">
    <source>
        <dbReference type="ARBA" id="ARBA00001936"/>
    </source>
</evidence>
<dbReference type="PANTHER" id="PTHR11952:SF9">
    <property type="entry name" value="UDP-SUGAR PYROPHOSPHORYLASE"/>
    <property type="match status" value="1"/>
</dbReference>
<dbReference type="SUPFAM" id="SSF53448">
    <property type="entry name" value="Nucleotide-diphospho-sugar transferases"/>
    <property type="match status" value="1"/>
</dbReference>
<keyword evidence="3" id="KW-0808">Transferase</keyword>
<keyword evidence="4" id="KW-0548">Nucleotidyltransferase</keyword>
<dbReference type="GO" id="GO:0051748">
    <property type="term" value="F:UTP-monosaccharide-1-phosphate uridylyltransferase activity"/>
    <property type="evidence" value="ECO:0007669"/>
    <property type="project" value="UniProtKB-EC"/>
</dbReference>
<keyword evidence="8" id="KW-0732">Signal</keyword>
<evidence type="ECO:0000256" key="5">
    <source>
        <dbReference type="ARBA" id="ARBA00038047"/>
    </source>
</evidence>
<comment type="cofactor">
    <cofactor evidence="1">
        <name>Mn(2+)</name>
        <dbReference type="ChEBI" id="CHEBI:29035"/>
    </cofactor>
</comment>
<dbReference type="Pfam" id="PF01704">
    <property type="entry name" value="UDPGP"/>
    <property type="match status" value="1"/>
</dbReference>
<proteinExistence type="inferred from homology"/>
<organism evidence="9">
    <name type="scientific">Aureoumbra lagunensis</name>
    <dbReference type="NCBI Taxonomy" id="44058"/>
    <lineage>
        <taxon>Eukaryota</taxon>
        <taxon>Sar</taxon>
        <taxon>Stramenopiles</taxon>
        <taxon>Ochrophyta</taxon>
        <taxon>Pelagophyceae</taxon>
        <taxon>Pelagomonadales</taxon>
        <taxon>Aureoumbra</taxon>
    </lineage>
</organism>
<feature type="chain" id="PRO_5030918200" description="UTP-monosaccharide-1-phosphate uridylyltransferase" evidence="8">
    <location>
        <begin position="23"/>
        <end position="674"/>
    </location>
</feature>
<dbReference type="EC" id="2.7.7.64" evidence="6"/>